<proteinExistence type="predicted"/>
<organism evidence="2 3">
    <name type="scientific">Acinetobacter junii SH205</name>
    <dbReference type="NCBI Taxonomy" id="575587"/>
    <lineage>
        <taxon>Bacteria</taxon>
        <taxon>Pseudomonadati</taxon>
        <taxon>Pseudomonadota</taxon>
        <taxon>Gammaproteobacteria</taxon>
        <taxon>Moraxellales</taxon>
        <taxon>Moraxellaceae</taxon>
        <taxon>Acinetobacter</taxon>
    </lineage>
</organism>
<name>D0SMX7_ACIJU</name>
<evidence type="ECO:0000259" key="1">
    <source>
        <dbReference type="Pfam" id="PF09832"/>
    </source>
</evidence>
<dbReference type="EMBL" id="GG705012">
    <property type="protein sequence ID" value="EEY92291.1"/>
    <property type="molecule type" value="Genomic_DNA"/>
</dbReference>
<dbReference type="HOGENOM" id="CLU_125816_0_0_6"/>
<evidence type="ECO:0000313" key="3">
    <source>
        <dbReference type="Proteomes" id="UP000018442"/>
    </source>
</evidence>
<dbReference type="InterPro" id="IPR018637">
    <property type="entry name" value="DUF2059"/>
</dbReference>
<dbReference type="Pfam" id="PF09832">
    <property type="entry name" value="DUF2059"/>
    <property type="match status" value="1"/>
</dbReference>
<reference evidence="3" key="1">
    <citation type="journal article" date="2012" name="PLoS ONE">
        <title>The success of Acinetobacter species; genetic, metabolic and virulence attributes.</title>
        <authorList>
            <person name="Peleg A.Y."/>
            <person name="de Breij A."/>
            <person name="Adams M.D."/>
            <person name="Cerqueira G.M."/>
            <person name="Mocali S."/>
            <person name="Galardini M."/>
            <person name="Nibbering P.H."/>
            <person name="Earl A.M."/>
            <person name="Ward D.V."/>
            <person name="Paterson D.L."/>
            <person name="Seifert H."/>
            <person name="Dijkshoorn L."/>
        </authorList>
    </citation>
    <scope>NUCLEOTIDE SEQUENCE [LARGE SCALE GENOMIC DNA]</scope>
    <source>
        <strain evidence="3">SH205</strain>
    </source>
</reference>
<accession>D0SMX7</accession>
<gene>
    <name evidence="2" type="ORF">HMPREF0026_01837</name>
</gene>
<protein>
    <recommendedName>
        <fullName evidence="1">DUF2059 domain-containing protein</fullName>
    </recommendedName>
</protein>
<dbReference type="Proteomes" id="UP000018442">
    <property type="component" value="Unassembled WGS sequence"/>
</dbReference>
<feature type="domain" description="DUF2059" evidence="1">
    <location>
        <begin position="111"/>
        <end position="162"/>
    </location>
</feature>
<sequence length="188" mass="21417">MNKNNEANMNINPFHYLLLCLAICTSQDVSATPAQTKSVQELIKASDLEKVLNNSFEEMQPALDLEAERIILGILNKEKLTTNQELLAVLELSQLLKETSSKLFARPETIQAIEKIYKDTLSEEEIQAYLKFLKTPEGKSINQKNLQISTNVFQYMNTLSQKTLSDPEQSIQLKEQFLSIIQPLIQQE</sequence>
<dbReference type="AlphaFoldDB" id="D0SMX7"/>
<evidence type="ECO:0000313" key="2">
    <source>
        <dbReference type="EMBL" id="EEY92291.1"/>
    </source>
</evidence>